<dbReference type="AlphaFoldDB" id="A0AAV4H2L3"/>
<organism evidence="2 3">
    <name type="scientific">Elysia marginata</name>
    <dbReference type="NCBI Taxonomy" id="1093978"/>
    <lineage>
        <taxon>Eukaryota</taxon>
        <taxon>Metazoa</taxon>
        <taxon>Spiralia</taxon>
        <taxon>Lophotrochozoa</taxon>
        <taxon>Mollusca</taxon>
        <taxon>Gastropoda</taxon>
        <taxon>Heterobranchia</taxon>
        <taxon>Euthyneura</taxon>
        <taxon>Panpulmonata</taxon>
        <taxon>Sacoglossa</taxon>
        <taxon>Placobranchoidea</taxon>
        <taxon>Plakobranchidae</taxon>
        <taxon>Elysia</taxon>
    </lineage>
</organism>
<feature type="compositionally biased region" description="Polar residues" evidence="1">
    <location>
        <begin position="36"/>
        <end position="52"/>
    </location>
</feature>
<comment type="caution">
    <text evidence="2">The sequence shown here is derived from an EMBL/GenBank/DDBJ whole genome shotgun (WGS) entry which is preliminary data.</text>
</comment>
<dbReference type="EMBL" id="BMAT01001774">
    <property type="protein sequence ID" value="GFR92287.1"/>
    <property type="molecule type" value="Genomic_DNA"/>
</dbReference>
<evidence type="ECO:0000313" key="2">
    <source>
        <dbReference type="EMBL" id="GFR92287.1"/>
    </source>
</evidence>
<reference evidence="2 3" key="1">
    <citation type="journal article" date="2021" name="Elife">
        <title>Chloroplast acquisition without the gene transfer in kleptoplastic sea slugs, Plakobranchus ocellatus.</title>
        <authorList>
            <person name="Maeda T."/>
            <person name="Takahashi S."/>
            <person name="Yoshida T."/>
            <person name="Shimamura S."/>
            <person name="Takaki Y."/>
            <person name="Nagai Y."/>
            <person name="Toyoda A."/>
            <person name="Suzuki Y."/>
            <person name="Arimoto A."/>
            <person name="Ishii H."/>
            <person name="Satoh N."/>
            <person name="Nishiyama T."/>
            <person name="Hasebe M."/>
            <person name="Maruyama T."/>
            <person name="Minagawa J."/>
            <person name="Obokata J."/>
            <person name="Shigenobu S."/>
        </authorList>
    </citation>
    <scope>NUCLEOTIDE SEQUENCE [LARGE SCALE GENOMIC DNA]</scope>
</reference>
<keyword evidence="3" id="KW-1185">Reference proteome</keyword>
<evidence type="ECO:0000256" key="1">
    <source>
        <dbReference type="SAM" id="MobiDB-lite"/>
    </source>
</evidence>
<accession>A0AAV4H2L3</accession>
<gene>
    <name evidence="2" type="ORF">ElyMa_000864600</name>
</gene>
<sequence>MGVIPAAFHLITKMRLAKAEATPAPKEVIDARGETSILSEDQESATNSSTQVTDSTARSASQSTRSNTSKITSENFIRSRAFGSSSSKQAKLSFNLNEDHNKASVAASKLPETVTNKEEVSTSVSTDSKTVESETPDSQEPTSSSVTSSSDNTPAAV</sequence>
<feature type="compositionally biased region" description="Low complexity" evidence="1">
    <location>
        <begin position="53"/>
        <end position="69"/>
    </location>
</feature>
<feature type="compositionally biased region" description="Polar residues" evidence="1">
    <location>
        <begin position="70"/>
        <end position="96"/>
    </location>
</feature>
<feature type="region of interest" description="Disordered" evidence="1">
    <location>
        <begin position="18"/>
        <end position="157"/>
    </location>
</feature>
<name>A0AAV4H2L3_9GAST</name>
<protein>
    <submittedName>
        <fullName evidence="2">Uncharacterized protein</fullName>
    </submittedName>
</protein>
<dbReference type="Proteomes" id="UP000762676">
    <property type="component" value="Unassembled WGS sequence"/>
</dbReference>
<proteinExistence type="predicted"/>
<evidence type="ECO:0000313" key="3">
    <source>
        <dbReference type="Proteomes" id="UP000762676"/>
    </source>
</evidence>